<name>A0A8J6QMP1_9BACT</name>
<dbReference type="EC" id="2.3.1.51" evidence="5 9"/>
<feature type="domain" description="Phospholipid/glycerol acyltransferase" evidence="11">
    <location>
        <begin position="66"/>
        <end position="180"/>
    </location>
</feature>
<evidence type="ECO:0000259" key="11">
    <source>
        <dbReference type="SMART" id="SM00563"/>
    </source>
</evidence>
<dbReference type="InterPro" id="IPR002123">
    <property type="entry name" value="Plipid/glycerol_acylTrfase"/>
</dbReference>
<feature type="transmembrane region" description="Helical" evidence="10">
    <location>
        <begin position="6"/>
        <end position="28"/>
    </location>
</feature>
<keyword evidence="13" id="KW-1185">Reference proteome</keyword>
<dbReference type="InterPro" id="IPR004552">
    <property type="entry name" value="AGP_acyltrans"/>
</dbReference>
<dbReference type="GO" id="GO:0003841">
    <property type="term" value="F:1-acylglycerol-3-phosphate O-acyltransferase activity"/>
    <property type="evidence" value="ECO:0007669"/>
    <property type="project" value="UniProtKB-UniRule"/>
</dbReference>
<comment type="similarity">
    <text evidence="4 9">Belongs to the 1-acyl-sn-glycerol-3-phosphate acyltransferase family.</text>
</comment>
<dbReference type="GO" id="GO:0006654">
    <property type="term" value="P:phosphatidic acid biosynthetic process"/>
    <property type="evidence" value="ECO:0007669"/>
    <property type="project" value="TreeGrafter"/>
</dbReference>
<evidence type="ECO:0000313" key="12">
    <source>
        <dbReference type="EMBL" id="MBD1401494.1"/>
    </source>
</evidence>
<evidence type="ECO:0000256" key="4">
    <source>
        <dbReference type="ARBA" id="ARBA00008655"/>
    </source>
</evidence>
<proteinExistence type="inferred from homology"/>
<dbReference type="SUPFAM" id="SSF69593">
    <property type="entry name" value="Glycerol-3-phosphate (1)-acyltransferase"/>
    <property type="match status" value="1"/>
</dbReference>
<comment type="pathway">
    <text evidence="2">Phospholipid metabolism; CDP-diacylglycerol biosynthesis; CDP-diacylglycerol from sn-glycerol 3-phosphate: step 2/3.</text>
</comment>
<keyword evidence="9" id="KW-0594">Phospholipid biosynthesis</keyword>
<dbReference type="GO" id="GO:0016020">
    <property type="term" value="C:membrane"/>
    <property type="evidence" value="ECO:0007669"/>
    <property type="project" value="InterPro"/>
</dbReference>
<evidence type="ECO:0000313" key="13">
    <source>
        <dbReference type="Proteomes" id="UP000632828"/>
    </source>
</evidence>
<dbReference type="EMBL" id="JACWUN010000016">
    <property type="protein sequence ID" value="MBD1401494.1"/>
    <property type="molecule type" value="Genomic_DNA"/>
</dbReference>
<dbReference type="SMART" id="SM00563">
    <property type="entry name" value="PlsC"/>
    <property type="match status" value="1"/>
</dbReference>
<dbReference type="CDD" id="cd07989">
    <property type="entry name" value="LPLAT_AGPAT-like"/>
    <property type="match status" value="1"/>
</dbReference>
<protein>
    <recommendedName>
        <fullName evidence="6 9">1-acyl-sn-glycerol-3-phosphate acyltransferase</fullName>
        <ecNumber evidence="5 9">2.3.1.51</ecNumber>
    </recommendedName>
</protein>
<sequence>MLRTLFFYLVFYPWTVIALSIGVCLSLFGQNVVHRWGILWGRSCLWLAGLKLKVTGSENLTGDGPAIYVSNHQSNFDIPLLYAGLPIQFRWMAKQELFNIPLFGLAMKSSGYIPIDRSNRKEAMRSLTAAARRIRDGVSVIIFPEGTRSADGTLQPFKKGALLLAAKAGVPIVPMAIHGSHQVQPKGSLRINPTPLLLTIMPPITTTGLKMSHIDELTDQVHERIARCLESHDQPC</sequence>
<evidence type="ECO:0000256" key="3">
    <source>
        <dbReference type="ARBA" id="ARBA00005189"/>
    </source>
</evidence>
<dbReference type="Proteomes" id="UP000632828">
    <property type="component" value="Unassembled WGS sequence"/>
</dbReference>
<gene>
    <name evidence="12" type="ORF">ICT70_12550</name>
</gene>
<evidence type="ECO:0000256" key="6">
    <source>
        <dbReference type="ARBA" id="ARBA00016139"/>
    </source>
</evidence>
<keyword evidence="8 9" id="KW-0012">Acyltransferase</keyword>
<dbReference type="Pfam" id="PF01553">
    <property type="entry name" value="Acyltransferase"/>
    <property type="match status" value="1"/>
</dbReference>
<dbReference type="PANTHER" id="PTHR10434">
    <property type="entry name" value="1-ACYL-SN-GLYCEROL-3-PHOSPHATE ACYLTRANSFERASE"/>
    <property type="match status" value="1"/>
</dbReference>
<comment type="catalytic activity">
    <reaction evidence="1 9">
        <text>a 1-acyl-sn-glycero-3-phosphate + an acyl-CoA = a 1,2-diacyl-sn-glycero-3-phosphate + CoA</text>
        <dbReference type="Rhea" id="RHEA:19709"/>
        <dbReference type="ChEBI" id="CHEBI:57287"/>
        <dbReference type="ChEBI" id="CHEBI:57970"/>
        <dbReference type="ChEBI" id="CHEBI:58342"/>
        <dbReference type="ChEBI" id="CHEBI:58608"/>
        <dbReference type="EC" id="2.3.1.51"/>
    </reaction>
</comment>
<keyword evidence="9" id="KW-0444">Lipid biosynthesis</keyword>
<evidence type="ECO:0000256" key="10">
    <source>
        <dbReference type="SAM" id="Phobius"/>
    </source>
</evidence>
<organism evidence="12 13">
    <name type="scientific">Pelovirga terrestris</name>
    <dbReference type="NCBI Taxonomy" id="2771352"/>
    <lineage>
        <taxon>Bacteria</taxon>
        <taxon>Pseudomonadati</taxon>
        <taxon>Thermodesulfobacteriota</taxon>
        <taxon>Desulfuromonadia</taxon>
        <taxon>Geobacterales</taxon>
        <taxon>Geobacteraceae</taxon>
        <taxon>Pelovirga</taxon>
    </lineage>
</organism>
<keyword evidence="10" id="KW-0472">Membrane</keyword>
<evidence type="ECO:0000256" key="2">
    <source>
        <dbReference type="ARBA" id="ARBA00004728"/>
    </source>
</evidence>
<comment type="pathway">
    <text evidence="3">Lipid metabolism.</text>
</comment>
<dbReference type="NCBIfam" id="TIGR00530">
    <property type="entry name" value="AGP_acyltrn"/>
    <property type="match status" value="1"/>
</dbReference>
<evidence type="ECO:0000256" key="9">
    <source>
        <dbReference type="RuleBase" id="RU361267"/>
    </source>
</evidence>
<keyword evidence="10" id="KW-0812">Transmembrane</keyword>
<keyword evidence="9" id="KW-0443">Lipid metabolism</keyword>
<dbReference type="AlphaFoldDB" id="A0A8J6QMP1"/>
<evidence type="ECO:0000256" key="7">
    <source>
        <dbReference type="ARBA" id="ARBA00022679"/>
    </source>
</evidence>
<evidence type="ECO:0000256" key="5">
    <source>
        <dbReference type="ARBA" id="ARBA00013211"/>
    </source>
</evidence>
<dbReference type="GO" id="GO:0016024">
    <property type="term" value="P:CDP-diacylglycerol biosynthetic process"/>
    <property type="evidence" value="ECO:0007669"/>
    <property type="project" value="UniProtKB-UniPathway"/>
</dbReference>
<reference evidence="12" key="1">
    <citation type="submission" date="2020-09" db="EMBL/GenBank/DDBJ databases">
        <title>Pelobacter alkaliphilus sp. nov., a novel anaerobic arsenate-reducing bacterium from terrestrial mud volcano.</title>
        <authorList>
            <person name="Khomyakova M.A."/>
            <person name="Merkel A.Y."/>
            <person name="Slobodkin A.I."/>
        </authorList>
    </citation>
    <scope>NUCLEOTIDE SEQUENCE</scope>
    <source>
        <strain evidence="12">M08fum</strain>
    </source>
</reference>
<comment type="caution">
    <text evidence="12">The sequence shown here is derived from an EMBL/GenBank/DDBJ whole genome shotgun (WGS) entry which is preliminary data.</text>
</comment>
<dbReference type="RefSeq" id="WP_191157159.1">
    <property type="nucleotide sequence ID" value="NZ_JACWUN010000016.1"/>
</dbReference>
<keyword evidence="7 9" id="KW-0808">Transferase</keyword>
<keyword evidence="9" id="KW-1208">Phospholipid metabolism</keyword>
<evidence type="ECO:0000256" key="8">
    <source>
        <dbReference type="ARBA" id="ARBA00023315"/>
    </source>
</evidence>
<comment type="domain">
    <text evidence="9">The HXXXXD motif is essential for acyltransferase activity and may constitute the binding site for the phosphate moiety of the glycerol-3-phosphate.</text>
</comment>
<dbReference type="PANTHER" id="PTHR10434:SF11">
    <property type="entry name" value="1-ACYL-SN-GLYCEROL-3-PHOSPHATE ACYLTRANSFERASE"/>
    <property type="match status" value="1"/>
</dbReference>
<keyword evidence="10" id="KW-1133">Transmembrane helix</keyword>
<evidence type="ECO:0000256" key="1">
    <source>
        <dbReference type="ARBA" id="ARBA00001141"/>
    </source>
</evidence>
<accession>A0A8J6QMP1</accession>
<dbReference type="UniPathway" id="UPA00557">
    <property type="reaction ID" value="UER00613"/>
</dbReference>